<dbReference type="AlphaFoldDB" id="A0A1I2H8D3"/>
<protein>
    <recommendedName>
        <fullName evidence="4">DUF3040 domain-containing protein</fullName>
    </recommendedName>
</protein>
<dbReference type="Proteomes" id="UP000198589">
    <property type="component" value="Unassembled WGS sequence"/>
</dbReference>
<dbReference type="InterPro" id="IPR021401">
    <property type="entry name" value="DUF3040"/>
</dbReference>
<dbReference type="Pfam" id="PF11239">
    <property type="entry name" value="DUF3040"/>
    <property type="match status" value="1"/>
</dbReference>
<dbReference type="STRING" id="1798228.SAMN05216574_110168"/>
<keyword evidence="1" id="KW-0472">Membrane</keyword>
<dbReference type="EMBL" id="FOND01000010">
    <property type="protein sequence ID" value="SFF25848.1"/>
    <property type="molecule type" value="Genomic_DNA"/>
</dbReference>
<accession>A0A1I2H8D3</accession>
<keyword evidence="1" id="KW-1133">Transmembrane helix</keyword>
<evidence type="ECO:0000313" key="3">
    <source>
        <dbReference type="Proteomes" id="UP000198589"/>
    </source>
</evidence>
<sequence>MDDATDRPHGRQGDGDPALRALAAELARDDPALAALLGGPAPAPRRGVVRTVLVLLVVAPLVVLALVRAPTVTTGVLGFLLVLAAPLGVCWLCADDADDAGSPGPT</sequence>
<dbReference type="RefSeq" id="WP_092199945.1">
    <property type="nucleotide sequence ID" value="NZ_FOND01000010.1"/>
</dbReference>
<feature type="transmembrane region" description="Helical" evidence="1">
    <location>
        <begin position="48"/>
        <end position="69"/>
    </location>
</feature>
<gene>
    <name evidence="2" type="ORF">SAMN05216574_110168</name>
</gene>
<evidence type="ECO:0000313" key="2">
    <source>
        <dbReference type="EMBL" id="SFF25848.1"/>
    </source>
</evidence>
<proteinExistence type="predicted"/>
<keyword evidence="1" id="KW-0812">Transmembrane</keyword>
<name>A0A1I2H8D3_9ACTN</name>
<organism evidence="2 3">
    <name type="scientific">Blastococcus tunisiensis</name>
    <dbReference type="NCBI Taxonomy" id="1798228"/>
    <lineage>
        <taxon>Bacteria</taxon>
        <taxon>Bacillati</taxon>
        <taxon>Actinomycetota</taxon>
        <taxon>Actinomycetes</taxon>
        <taxon>Geodermatophilales</taxon>
        <taxon>Geodermatophilaceae</taxon>
        <taxon>Blastococcus</taxon>
    </lineage>
</organism>
<keyword evidence="3" id="KW-1185">Reference proteome</keyword>
<evidence type="ECO:0000256" key="1">
    <source>
        <dbReference type="SAM" id="Phobius"/>
    </source>
</evidence>
<evidence type="ECO:0008006" key="4">
    <source>
        <dbReference type="Google" id="ProtNLM"/>
    </source>
</evidence>
<reference evidence="3" key="1">
    <citation type="submission" date="2016-10" db="EMBL/GenBank/DDBJ databases">
        <authorList>
            <person name="Varghese N."/>
            <person name="Submissions S."/>
        </authorList>
    </citation>
    <scope>NUCLEOTIDE SEQUENCE [LARGE SCALE GENOMIC DNA]</scope>
    <source>
        <strain evidence="3">DSM 46838</strain>
    </source>
</reference>
<feature type="transmembrane region" description="Helical" evidence="1">
    <location>
        <begin position="75"/>
        <end position="94"/>
    </location>
</feature>